<accession>A0A9D4GTY3</accession>
<comment type="caution">
    <text evidence="1">The sequence shown here is derived from an EMBL/GenBank/DDBJ whole genome shotgun (WGS) entry which is preliminary data.</text>
</comment>
<keyword evidence="2" id="KW-1185">Reference proteome</keyword>
<proteinExistence type="predicted"/>
<reference evidence="1" key="1">
    <citation type="journal article" date="2019" name="bioRxiv">
        <title>The Genome of the Zebra Mussel, Dreissena polymorpha: A Resource for Invasive Species Research.</title>
        <authorList>
            <person name="McCartney M.A."/>
            <person name="Auch B."/>
            <person name="Kono T."/>
            <person name="Mallez S."/>
            <person name="Zhang Y."/>
            <person name="Obille A."/>
            <person name="Becker A."/>
            <person name="Abrahante J.E."/>
            <person name="Garbe J."/>
            <person name="Badalamenti J.P."/>
            <person name="Herman A."/>
            <person name="Mangelson H."/>
            <person name="Liachko I."/>
            <person name="Sullivan S."/>
            <person name="Sone E.D."/>
            <person name="Koren S."/>
            <person name="Silverstein K.A.T."/>
            <person name="Beckman K.B."/>
            <person name="Gohl D.M."/>
        </authorList>
    </citation>
    <scope>NUCLEOTIDE SEQUENCE</scope>
    <source>
        <strain evidence="1">Duluth1</strain>
        <tissue evidence="1">Whole animal</tissue>
    </source>
</reference>
<evidence type="ECO:0000313" key="1">
    <source>
        <dbReference type="EMBL" id="KAH3821429.1"/>
    </source>
</evidence>
<dbReference type="AlphaFoldDB" id="A0A9D4GTY3"/>
<dbReference type="EMBL" id="JAIWYP010000005">
    <property type="protein sequence ID" value="KAH3821429.1"/>
    <property type="molecule type" value="Genomic_DNA"/>
</dbReference>
<reference evidence="1" key="2">
    <citation type="submission" date="2020-11" db="EMBL/GenBank/DDBJ databases">
        <authorList>
            <person name="McCartney M.A."/>
            <person name="Auch B."/>
            <person name="Kono T."/>
            <person name="Mallez S."/>
            <person name="Becker A."/>
            <person name="Gohl D.M."/>
            <person name="Silverstein K.A.T."/>
            <person name="Koren S."/>
            <person name="Bechman K.B."/>
            <person name="Herman A."/>
            <person name="Abrahante J.E."/>
            <person name="Garbe J."/>
        </authorList>
    </citation>
    <scope>NUCLEOTIDE SEQUENCE</scope>
    <source>
        <strain evidence="1">Duluth1</strain>
        <tissue evidence="1">Whole animal</tissue>
    </source>
</reference>
<name>A0A9D4GTY3_DREPO</name>
<gene>
    <name evidence="1" type="ORF">DPMN_123193</name>
</gene>
<evidence type="ECO:0000313" key="2">
    <source>
        <dbReference type="Proteomes" id="UP000828390"/>
    </source>
</evidence>
<organism evidence="1 2">
    <name type="scientific">Dreissena polymorpha</name>
    <name type="common">Zebra mussel</name>
    <name type="synonym">Mytilus polymorpha</name>
    <dbReference type="NCBI Taxonomy" id="45954"/>
    <lineage>
        <taxon>Eukaryota</taxon>
        <taxon>Metazoa</taxon>
        <taxon>Spiralia</taxon>
        <taxon>Lophotrochozoa</taxon>
        <taxon>Mollusca</taxon>
        <taxon>Bivalvia</taxon>
        <taxon>Autobranchia</taxon>
        <taxon>Heteroconchia</taxon>
        <taxon>Euheterodonta</taxon>
        <taxon>Imparidentia</taxon>
        <taxon>Neoheterodontei</taxon>
        <taxon>Myida</taxon>
        <taxon>Dreissenoidea</taxon>
        <taxon>Dreissenidae</taxon>
        <taxon>Dreissena</taxon>
    </lineage>
</organism>
<sequence length="90" mass="10052">MKCRCIDHDCTNIIEAVAAIERYESIIGTSTTTIRACNVDTTVDSALKQIDIETSSPVTLTVGTKEVLWVRFYGTLLEIMPTKYKPHKTT</sequence>
<dbReference type="Proteomes" id="UP000828390">
    <property type="component" value="Unassembled WGS sequence"/>
</dbReference>
<protein>
    <submittedName>
        <fullName evidence="1">Uncharacterized protein</fullName>
    </submittedName>
</protein>